<keyword evidence="1" id="KW-0808">Transferase</keyword>
<dbReference type="InterPro" id="IPR027417">
    <property type="entry name" value="P-loop_NTPase"/>
</dbReference>
<comment type="caution">
    <text evidence="1">The sequence shown here is derived from an EMBL/GenBank/DDBJ whole genome shotgun (WGS) entry which is preliminary data.</text>
</comment>
<dbReference type="Proteomes" id="UP000466864">
    <property type="component" value="Unassembled WGS sequence"/>
</dbReference>
<dbReference type="AlphaFoldDB" id="A0A7X2P6U8"/>
<evidence type="ECO:0000313" key="2">
    <source>
        <dbReference type="Proteomes" id="UP000466864"/>
    </source>
</evidence>
<gene>
    <name evidence="1" type="ORF">FYJ60_03065</name>
</gene>
<protein>
    <submittedName>
        <fullName evidence="1">Cytidylate kinase-like family protein</fullName>
    </submittedName>
</protein>
<proteinExistence type="predicted"/>
<dbReference type="GO" id="GO:0016301">
    <property type="term" value="F:kinase activity"/>
    <property type="evidence" value="ECO:0007669"/>
    <property type="project" value="UniProtKB-KW"/>
</dbReference>
<dbReference type="SUPFAM" id="SSF52540">
    <property type="entry name" value="P-loop containing nucleoside triphosphate hydrolases"/>
    <property type="match status" value="1"/>
</dbReference>
<sequence>MENYTVTISRQFGSLGRPIGMKLAELLGIEFYDRDIIEEAARQMDLPLAEASNLEEKERTGLLYMRYPLGKSNIEVKERLYEVENSIIRNWASRKSCVIVGRCSDYILRNEKNHINFFIYAPYDQRVKNCIEDLGFKKEDAMSMIDEVDKARNRYHKRYTHFKQEDLELNQVVIDSSVLGVDGTAEIMADFVKKRFHIN</sequence>
<dbReference type="Pfam" id="PF13189">
    <property type="entry name" value="Cytidylate_kin2"/>
    <property type="match status" value="1"/>
</dbReference>
<keyword evidence="1" id="KW-0418">Kinase</keyword>
<accession>A0A7X2P6U8</accession>
<organism evidence="1 2">
    <name type="scientific">Bilifractor porci</name>
    <dbReference type="NCBI Taxonomy" id="2606636"/>
    <lineage>
        <taxon>Bacteria</taxon>
        <taxon>Bacillati</taxon>
        <taxon>Bacillota</taxon>
        <taxon>Clostridia</taxon>
        <taxon>Lachnospirales</taxon>
        <taxon>Lachnospiraceae</taxon>
        <taxon>Bilifractor</taxon>
    </lineage>
</organism>
<dbReference type="EMBL" id="VUMV01000002">
    <property type="protein sequence ID" value="MST81297.1"/>
    <property type="molecule type" value="Genomic_DNA"/>
</dbReference>
<dbReference type="RefSeq" id="WP_154457120.1">
    <property type="nucleotide sequence ID" value="NZ_VUMV01000002.1"/>
</dbReference>
<name>A0A7X2P6U8_9FIRM</name>
<evidence type="ECO:0000313" key="1">
    <source>
        <dbReference type="EMBL" id="MST81297.1"/>
    </source>
</evidence>
<keyword evidence="2" id="KW-1185">Reference proteome</keyword>
<reference evidence="1 2" key="1">
    <citation type="submission" date="2019-08" db="EMBL/GenBank/DDBJ databases">
        <title>In-depth cultivation of the pig gut microbiome towards novel bacterial diversity and tailored functional studies.</title>
        <authorList>
            <person name="Wylensek D."/>
            <person name="Hitch T.C.A."/>
            <person name="Clavel T."/>
        </authorList>
    </citation>
    <scope>NUCLEOTIDE SEQUENCE [LARGE SCALE GENOMIC DNA]</scope>
    <source>
        <strain evidence="1 2">Oil+RF-744-WCA-WT-13</strain>
    </source>
</reference>
<dbReference type="Gene3D" id="3.40.50.300">
    <property type="entry name" value="P-loop containing nucleotide triphosphate hydrolases"/>
    <property type="match status" value="1"/>
</dbReference>